<evidence type="ECO:0000313" key="2">
    <source>
        <dbReference type="EMBL" id="CAI5438047.1"/>
    </source>
</evidence>
<name>A0A9P1I3X8_9PELO</name>
<reference evidence="2" key="1">
    <citation type="submission" date="2022-11" db="EMBL/GenBank/DDBJ databases">
        <authorList>
            <person name="Kikuchi T."/>
        </authorList>
    </citation>
    <scope>NUCLEOTIDE SEQUENCE</scope>
    <source>
        <strain evidence="2">PS1010</strain>
    </source>
</reference>
<dbReference type="AlphaFoldDB" id="A0A9P1I3X8"/>
<organism evidence="2 3">
    <name type="scientific">Caenorhabditis angaria</name>
    <dbReference type="NCBI Taxonomy" id="860376"/>
    <lineage>
        <taxon>Eukaryota</taxon>
        <taxon>Metazoa</taxon>
        <taxon>Ecdysozoa</taxon>
        <taxon>Nematoda</taxon>
        <taxon>Chromadorea</taxon>
        <taxon>Rhabditida</taxon>
        <taxon>Rhabditina</taxon>
        <taxon>Rhabditomorpha</taxon>
        <taxon>Rhabditoidea</taxon>
        <taxon>Rhabditidae</taxon>
        <taxon>Peloderinae</taxon>
        <taxon>Caenorhabditis</taxon>
    </lineage>
</organism>
<protein>
    <submittedName>
        <fullName evidence="2">Uncharacterized protein</fullName>
    </submittedName>
</protein>
<comment type="caution">
    <text evidence="2">The sequence shown here is derived from an EMBL/GenBank/DDBJ whole genome shotgun (WGS) entry which is preliminary data.</text>
</comment>
<dbReference type="EMBL" id="CANHGI010000001">
    <property type="protein sequence ID" value="CAI5438047.1"/>
    <property type="molecule type" value="Genomic_DNA"/>
</dbReference>
<feature type="compositionally biased region" description="Low complexity" evidence="1">
    <location>
        <begin position="263"/>
        <end position="273"/>
    </location>
</feature>
<keyword evidence="3" id="KW-1185">Reference proteome</keyword>
<evidence type="ECO:0000313" key="3">
    <source>
        <dbReference type="Proteomes" id="UP001152747"/>
    </source>
</evidence>
<gene>
    <name evidence="2" type="ORF">CAMP_LOCUS684</name>
</gene>
<feature type="compositionally biased region" description="Polar residues" evidence="1">
    <location>
        <begin position="274"/>
        <end position="289"/>
    </location>
</feature>
<sequence>MAIPFRCIVLTTSVLNTSRRTAVITKRQQMITNLQLSDWIEQTETDHAFRSSNIPPGIEIKYWTTQDDLSENHRKIVENFRFDGGFWKAPEIERAALLDSPKNEFHGKFKFLKEILDTFLRMDKSVKGIILTRNEANRLEVEKYLALNFAQISNSKQVLAMTSKKLMEIVDFSNVTFIICMDRESIFNVKRYQGAYLAILHRDFEKLRREDGRIIVEDFKSTASSSSKPQKVGALERYEFKFEKSRLKINALKMPVEYFLPTSSSSSEKPSSSTNQISKNHPKNPESNTTILMSTKEHQELISRIKNIDFSKYRQKNRRMIFGEMNEDLICWNQDAQYLGDLKSSKKTLKMVEYLRNEKVERSCKVKQLFEYTNEISNPRHISNLDKLLQKIDQLLLPK</sequence>
<dbReference type="OrthoDB" id="6513042at2759"/>
<dbReference type="Proteomes" id="UP001152747">
    <property type="component" value="Unassembled WGS sequence"/>
</dbReference>
<evidence type="ECO:0000256" key="1">
    <source>
        <dbReference type="SAM" id="MobiDB-lite"/>
    </source>
</evidence>
<proteinExistence type="predicted"/>
<feature type="region of interest" description="Disordered" evidence="1">
    <location>
        <begin position="261"/>
        <end position="289"/>
    </location>
</feature>
<accession>A0A9P1I3X8</accession>